<organism evidence="1 2">
    <name type="scientific">Acinetobacter modestus</name>
    <dbReference type="NCBI Taxonomy" id="1776740"/>
    <lineage>
        <taxon>Bacteria</taxon>
        <taxon>Pseudomonadati</taxon>
        <taxon>Pseudomonadota</taxon>
        <taxon>Gammaproteobacteria</taxon>
        <taxon>Moraxellales</taxon>
        <taxon>Moraxellaceae</taxon>
        <taxon>Acinetobacter</taxon>
    </lineage>
</organism>
<keyword evidence="2" id="KW-1185">Reference proteome</keyword>
<accession>A0ABN0JLP2</accession>
<proteinExistence type="predicted"/>
<dbReference type="EMBL" id="APOJ01000027">
    <property type="protein sequence ID" value="ENU26180.1"/>
    <property type="molecule type" value="Genomic_DNA"/>
</dbReference>
<reference evidence="2" key="1">
    <citation type="submission" date="2013-02" db="EMBL/GenBank/DDBJ databases">
        <title>The Genome Sequence of Acinetobacter sp. NIPH 236.</title>
        <authorList>
            <consortium name="The Broad Institute Genome Sequencing Platform"/>
            <consortium name="The Broad Institute Genome Sequencing Center for Infectious Disease"/>
            <person name="Cerqueira G."/>
            <person name="Feldgarden M."/>
            <person name="Courvalin P."/>
            <person name="Perichon B."/>
            <person name="Grillot-Courvalin C."/>
            <person name="Clermont D."/>
            <person name="Rocha E."/>
            <person name="Yoon E.-J."/>
            <person name="Nemec A."/>
            <person name="Walker B."/>
            <person name="Young S.K."/>
            <person name="Zeng Q."/>
            <person name="Gargeya S."/>
            <person name="Fitzgerald M."/>
            <person name="Haas B."/>
            <person name="Abouelleil A."/>
            <person name="Alvarado L."/>
            <person name="Arachchi H.M."/>
            <person name="Berlin A.M."/>
            <person name="Chapman S.B."/>
            <person name="Dewar J."/>
            <person name="Goldberg J."/>
            <person name="Griggs A."/>
            <person name="Gujja S."/>
            <person name="Hansen M."/>
            <person name="Howarth C."/>
            <person name="Imamovic A."/>
            <person name="Larimer J."/>
            <person name="McCowan C."/>
            <person name="Murphy C."/>
            <person name="Neiman D."/>
            <person name="Pearson M."/>
            <person name="Priest M."/>
            <person name="Roberts A."/>
            <person name="Saif S."/>
            <person name="Shea T."/>
            <person name="Sisk P."/>
            <person name="Sykes S."/>
            <person name="Wortman J."/>
            <person name="Nusbaum C."/>
            <person name="Birren B."/>
        </authorList>
    </citation>
    <scope>NUCLEOTIDE SEQUENCE [LARGE SCALE GENOMIC DNA]</scope>
    <source>
        <strain evidence="2">NIPH 236</strain>
    </source>
</reference>
<reference evidence="1 2" key="2">
    <citation type="journal article" date="2016" name="Int. J. Syst. Evol. Microbiol.">
        <title>Taxonomy of haemolytic and/or proteolytic strains of the genus Acinetobacter with the proposal of Acinetobacter courvalinii sp. nov. (genomic species 14 sensu Bouvet &amp; Jeanjean), Acinetobacter dispersus sp. nov. (genomic species 17), Acinetobacter modestus sp. nov., Acinetobacter proteolyticus sp. nov. and Acinetobacter vivianii sp. nov.</title>
        <authorList>
            <person name="Nemec A."/>
            <person name="Radolfova-Krizova L."/>
            <person name="Maixnerova M."/>
            <person name="Vrestiakova E."/>
            <person name="Jezek P."/>
            <person name="Sedo O."/>
        </authorList>
    </citation>
    <scope>NUCLEOTIDE SEQUENCE [LARGE SCALE GENOMIC DNA]</scope>
    <source>
        <strain evidence="1 2">NIPH 236</strain>
    </source>
</reference>
<protein>
    <submittedName>
        <fullName evidence="1">Uncharacterized protein</fullName>
    </submittedName>
</protein>
<sequence length="182" mass="20911">MNFDQAVVRFETENFLDSYLDSVDLTQLASTKMAKSEVKMTILSIQSIFSNLSFYQDHYLEIIQDPEQYYTSVENCFLNTFPFKQQALFLGDLLQLWFGDKWKIQNAKNILTQKNVLTVNEHLPLYLFQLGGELILGANTALAWSVAENKIVAVQVKSIWQYAVFSHLCSRPKNFHGNKAIA</sequence>
<evidence type="ECO:0000313" key="1">
    <source>
        <dbReference type="EMBL" id="ENU26180.1"/>
    </source>
</evidence>
<name>A0ABN0JLP2_9GAMM</name>
<comment type="caution">
    <text evidence="1">The sequence shown here is derived from an EMBL/GenBank/DDBJ whole genome shotgun (WGS) entry which is preliminary data.</text>
</comment>
<dbReference type="Proteomes" id="UP000013190">
    <property type="component" value="Unassembled WGS sequence"/>
</dbReference>
<gene>
    <name evidence="1" type="ORF">F992_02514</name>
</gene>
<evidence type="ECO:0000313" key="2">
    <source>
        <dbReference type="Proteomes" id="UP000013190"/>
    </source>
</evidence>